<dbReference type="GO" id="GO:0008233">
    <property type="term" value="F:peptidase activity"/>
    <property type="evidence" value="ECO:0007669"/>
    <property type="project" value="UniProtKB-KW"/>
</dbReference>
<dbReference type="EMBL" id="LHPG02000003">
    <property type="protein sequence ID" value="PRW59872.1"/>
    <property type="molecule type" value="Genomic_DNA"/>
</dbReference>
<dbReference type="Gene3D" id="3.30.1390.10">
    <property type="match status" value="1"/>
</dbReference>
<protein>
    <submittedName>
        <fullName evidence="3">Clp protease adaptor</fullName>
    </submittedName>
</protein>
<sequence>MPATVLSTSNVASGVSGGVSQARAAAPAARLRWPTTPQHAQPRRTASQRHGAVLDRGSGNGGAGVLDRPGFETLGPGGGPATDSAGAKLDSNGGRGLGGGSWRVLLIDSDKHTEERCVDAITTVVPGTDEAHAANCFYTARSLGMAIVVSVAKEHAEHFCQQLWQRGLRVNMEPDATTI</sequence>
<keyword evidence="3" id="KW-0378">Hydrolase</keyword>
<accession>A0A2P6U0M0</accession>
<dbReference type="Pfam" id="PF02617">
    <property type="entry name" value="ClpS"/>
    <property type="match status" value="1"/>
</dbReference>
<dbReference type="AlphaFoldDB" id="A0A2P6U0M0"/>
<keyword evidence="3" id="KW-0645">Protease</keyword>
<dbReference type="Proteomes" id="UP000239899">
    <property type="component" value="Unassembled WGS sequence"/>
</dbReference>
<name>A0A2P6U0M0_CHLSO</name>
<evidence type="ECO:0000313" key="3">
    <source>
        <dbReference type="EMBL" id="PRW59872.1"/>
    </source>
</evidence>
<evidence type="ECO:0000259" key="2">
    <source>
        <dbReference type="Pfam" id="PF02617"/>
    </source>
</evidence>
<feature type="region of interest" description="Disordered" evidence="1">
    <location>
        <begin position="26"/>
        <end position="64"/>
    </location>
</feature>
<dbReference type="GO" id="GO:0006508">
    <property type="term" value="P:proteolysis"/>
    <property type="evidence" value="ECO:0007669"/>
    <property type="project" value="UniProtKB-KW"/>
</dbReference>
<reference evidence="3 4" key="1">
    <citation type="journal article" date="2018" name="Plant J.">
        <title>Genome sequences of Chlorella sorokiniana UTEX 1602 and Micractinium conductrix SAG 241.80: implications to maltose excretion by a green alga.</title>
        <authorList>
            <person name="Arriola M.B."/>
            <person name="Velmurugan N."/>
            <person name="Zhang Y."/>
            <person name="Plunkett M.H."/>
            <person name="Hondzo H."/>
            <person name="Barney B.M."/>
        </authorList>
    </citation>
    <scope>NUCLEOTIDE SEQUENCE [LARGE SCALE GENOMIC DNA]</scope>
    <source>
        <strain evidence="4">UTEX 1602</strain>
    </source>
</reference>
<gene>
    <name evidence="3" type="ORF">C2E21_1767</name>
</gene>
<dbReference type="InterPro" id="IPR022935">
    <property type="entry name" value="ClpS"/>
</dbReference>
<dbReference type="PANTHER" id="PTHR33473:SF13">
    <property type="entry name" value="ATP-DEPENDENT CLP PROTEASE ADAPTER PROTEIN CLPS2, CHLOROPLASTIC"/>
    <property type="match status" value="1"/>
</dbReference>
<dbReference type="InterPro" id="IPR014719">
    <property type="entry name" value="Ribosomal_bL12_C/ClpS-like"/>
</dbReference>
<evidence type="ECO:0000256" key="1">
    <source>
        <dbReference type="SAM" id="MobiDB-lite"/>
    </source>
</evidence>
<feature type="domain" description="Adaptor protein ClpS core" evidence="2">
    <location>
        <begin position="101"/>
        <end position="169"/>
    </location>
</feature>
<keyword evidence="4" id="KW-1185">Reference proteome</keyword>
<dbReference type="PANTHER" id="PTHR33473">
    <property type="entry name" value="ATP-DEPENDENT CLP PROTEASE ADAPTER PROTEIN CLPS1, CHLOROPLASTIC"/>
    <property type="match status" value="1"/>
</dbReference>
<comment type="caution">
    <text evidence="3">The sequence shown here is derived from an EMBL/GenBank/DDBJ whole genome shotgun (WGS) entry which is preliminary data.</text>
</comment>
<dbReference type="InterPro" id="IPR003769">
    <property type="entry name" value="ClpS_core"/>
</dbReference>
<proteinExistence type="predicted"/>
<dbReference type="SUPFAM" id="SSF54736">
    <property type="entry name" value="ClpS-like"/>
    <property type="match status" value="1"/>
</dbReference>
<organism evidence="3 4">
    <name type="scientific">Chlorella sorokiniana</name>
    <name type="common">Freshwater green alga</name>
    <dbReference type="NCBI Taxonomy" id="3076"/>
    <lineage>
        <taxon>Eukaryota</taxon>
        <taxon>Viridiplantae</taxon>
        <taxon>Chlorophyta</taxon>
        <taxon>core chlorophytes</taxon>
        <taxon>Trebouxiophyceae</taxon>
        <taxon>Chlorellales</taxon>
        <taxon>Chlorellaceae</taxon>
        <taxon>Chlorella clade</taxon>
        <taxon>Chlorella</taxon>
    </lineage>
</organism>
<evidence type="ECO:0000313" key="4">
    <source>
        <dbReference type="Proteomes" id="UP000239899"/>
    </source>
</evidence>
<dbReference type="OrthoDB" id="2015242at2759"/>
<dbReference type="STRING" id="3076.A0A2P6U0M0"/>